<dbReference type="AlphaFoldDB" id="A0A4R6VFI6"/>
<evidence type="ECO:0000313" key="2">
    <source>
        <dbReference type="EMBL" id="TDQ61091.1"/>
    </source>
</evidence>
<proteinExistence type="predicted"/>
<feature type="compositionally biased region" description="Low complexity" evidence="1">
    <location>
        <begin position="33"/>
        <end position="55"/>
    </location>
</feature>
<comment type="caution">
    <text evidence="2">The sequence shown here is derived from an EMBL/GenBank/DDBJ whole genome shotgun (WGS) entry which is preliminary data.</text>
</comment>
<dbReference type="Proteomes" id="UP000295705">
    <property type="component" value="Unassembled WGS sequence"/>
</dbReference>
<feature type="region of interest" description="Disordered" evidence="1">
    <location>
        <begin position="32"/>
        <end position="58"/>
    </location>
</feature>
<organism evidence="2 3">
    <name type="scientific">Actinomycetospora succinea</name>
    <dbReference type="NCBI Taxonomy" id="663603"/>
    <lineage>
        <taxon>Bacteria</taxon>
        <taxon>Bacillati</taxon>
        <taxon>Actinomycetota</taxon>
        <taxon>Actinomycetes</taxon>
        <taxon>Pseudonocardiales</taxon>
        <taxon>Pseudonocardiaceae</taxon>
        <taxon>Actinomycetospora</taxon>
    </lineage>
</organism>
<gene>
    <name evidence="2" type="ORF">EV188_103598</name>
</gene>
<dbReference type="PROSITE" id="PS51257">
    <property type="entry name" value="PROKAR_LIPOPROTEIN"/>
    <property type="match status" value="1"/>
</dbReference>
<protein>
    <recommendedName>
        <fullName evidence="4">Lipoprotein</fullName>
    </recommendedName>
</protein>
<name>A0A4R6VFI6_9PSEU</name>
<dbReference type="EMBL" id="SNYO01000003">
    <property type="protein sequence ID" value="TDQ61091.1"/>
    <property type="molecule type" value="Genomic_DNA"/>
</dbReference>
<reference evidence="2 3" key="1">
    <citation type="submission" date="2019-03" db="EMBL/GenBank/DDBJ databases">
        <title>Genomic Encyclopedia of Type Strains, Phase IV (KMG-IV): sequencing the most valuable type-strain genomes for metagenomic binning, comparative biology and taxonomic classification.</title>
        <authorList>
            <person name="Goeker M."/>
        </authorList>
    </citation>
    <scope>NUCLEOTIDE SEQUENCE [LARGE SCALE GENOMIC DNA]</scope>
    <source>
        <strain evidence="2 3">DSM 45775</strain>
    </source>
</reference>
<accession>A0A4R6VFI6</accession>
<evidence type="ECO:0000256" key="1">
    <source>
        <dbReference type="SAM" id="MobiDB-lite"/>
    </source>
</evidence>
<evidence type="ECO:0000313" key="3">
    <source>
        <dbReference type="Proteomes" id="UP000295705"/>
    </source>
</evidence>
<sequence length="166" mass="16693">MTAGLERAGRALAATTAGLGLVLGVAACGGGSSEAPAPAGASAPAASAAPATPDPAVKPYCDAITRVQTEQAAPGAGGNGVLPSSDEARRQVADLVATAPPEIAGEWRTVQSLTEQALSSLAETGGDPTRIDRAELERLQREAQPAVTRIQQVTQERCGITFRPPG</sequence>
<dbReference type="RefSeq" id="WP_133826877.1">
    <property type="nucleotide sequence ID" value="NZ_BAABHR010000062.1"/>
</dbReference>
<dbReference type="OrthoDB" id="3697021at2"/>
<evidence type="ECO:0008006" key="4">
    <source>
        <dbReference type="Google" id="ProtNLM"/>
    </source>
</evidence>
<keyword evidence="3" id="KW-1185">Reference proteome</keyword>